<feature type="transmembrane region" description="Helical" evidence="1">
    <location>
        <begin position="167"/>
        <end position="185"/>
    </location>
</feature>
<comment type="caution">
    <text evidence="2">The sequence shown here is derived from an EMBL/GenBank/DDBJ whole genome shotgun (WGS) entry which is preliminary data.</text>
</comment>
<gene>
    <name evidence="2" type="ORF">FL583_23090</name>
</gene>
<dbReference type="Proteomes" id="UP000317982">
    <property type="component" value="Unassembled WGS sequence"/>
</dbReference>
<feature type="transmembrane region" description="Helical" evidence="1">
    <location>
        <begin position="192"/>
        <end position="210"/>
    </location>
</feature>
<reference evidence="2 3" key="1">
    <citation type="submission" date="2019-07" db="EMBL/GenBank/DDBJ databases">
        <title>Cryptosporangium phraense sp. nov., isolated from plant litter.</title>
        <authorList>
            <person name="Suriyachadkun C."/>
        </authorList>
    </citation>
    <scope>NUCLEOTIDE SEQUENCE [LARGE SCALE GENOMIC DNA]</scope>
    <source>
        <strain evidence="2 3">A-T 5661</strain>
    </source>
</reference>
<dbReference type="RefSeq" id="WP_142706890.1">
    <property type="nucleotide sequence ID" value="NZ_VIRS01000017.1"/>
</dbReference>
<organism evidence="2 3">
    <name type="scientific">Cryptosporangium phraense</name>
    <dbReference type="NCBI Taxonomy" id="2593070"/>
    <lineage>
        <taxon>Bacteria</taxon>
        <taxon>Bacillati</taxon>
        <taxon>Actinomycetota</taxon>
        <taxon>Actinomycetes</taxon>
        <taxon>Cryptosporangiales</taxon>
        <taxon>Cryptosporangiaceae</taxon>
        <taxon>Cryptosporangium</taxon>
    </lineage>
</organism>
<name>A0A545AMN7_9ACTN</name>
<evidence type="ECO:0000313" key="2">
    <source>
        <dbReference type="EMBL" id="TQS42582.1"/>
    </source>
</evidence>
<dbReference type="AlphaFoldDB" id="A0A545AMN7"/>
<dbReference type="InParanoid" id="A0A545AMN7"/>
<feature type="transmembrane region" description="Helical" evidence="1">
    <location>
        <begin position="97"/>
        <end position="114"/>
    </location>
</feature>
<accession>A0A545AMN7</accession>
<evidence type="ECO:0008006" key="4">
    <source>
        <dbReference type="Google" id="ProtNLM"/>
    </source>
</evidence>
<sequence>MSTEDGLRTVALVGACAAFVVVPNVGSDERTERYDTVITPPDYAFAVWAPIFAGCVLSTVGQALPGGQAVSRATGWPLAGAYALNAAWSLAAQTDRFAATPVLLPVAAGLALVAHARQQGLPAARGLAGVTPVSTGLLAGWTTLASVVNVAAGANLAGASAGSPRTVARSAAALVAVSGAVAVGVATSRRGALSLAAAAGWGLITLALTPGRPRSVRWSAAAGASAVGMGALVARRRRPVSAFAA</sequence>
<evidence type="ECO:0000256" key="1">
    <source>
        <dbReference type="SAM" id="Phobius"/>
    </source>
</evidence>
<proteinExistence type="predicted"/>
<evidence type="ECO:0000313" key="3">
    <source>
        <dbReference type="Proteomes" id="UP000317982"/>
    </source>
</evidence>
<dbReference type="OrthoDB" id="5189031at2"/>
<keyword evidence="1" id="KW-0812">Transmembrane</keyword>
<keyword evidence="1" id="KW-1133">Transmembrane helix</keyword>
<dbReference type="EMBL" id="VIRS01000017">
    <property type="protein sequence ID" value="TQS42582.1"/>
    <property type="molecule type" value="Genomic_DNA"/>
</dbReference>
<keyword evidence="1" id="KW-0472">Membrane</keyword>
<feature type="transmembrane region" description="Helical" evidence="1">
    <location>
        <begin position="216"/>
        <end position="234"/>
    </location>
</feature>
<keyword evidence="3" id="KW-1185">Reference proteome</keyword>
<protein>
    <recommendedName>
        <fullName evidence="4">Tryptophan-rich sensory protein</fullName>
    </recommendedName>
</protein>
<feature type="transmembrane region" description="Helical" evidence="1">
    <location>
        <begin position="43"/>
        <end position="61"/>
    </location>
</feature>
<feature type="transmembrane region" description="Helical" evidence="1">
    <location>
        <begin position="126"/>
        <end position="147"/>
    </location>
</feature>